<evidence type="ECO:0000256" key="4">
    <source>
        <dbReference type="ARBA" id="ARBA00022679"/>
    </source>
</evidence>
<comment type="subunit">
    <text evidence="7">Homodimer.</text>
</comment>
<keyword evidence="5 7" id="KW-0460">Magnesium</keyword>
<evidence type="ECO:0000256" key="7">
    <source>
        <dbReference type="HAMAP-Rule" id="MF_01208"/>
    </source>
</evidence>
<dbReference type="PANTHER" id="PTHR19278">
    <property type="entry name" value="OROTATE PHOSPHORIBOSYLTRANSFERASE"/>
    <property type="match status" value="1"/>
</dbReference>
<gene>
    <name evidence="7 9" type="primary">pyrE</name>
    <name evidence="9" type="ORF">ENV75_00320</name>
</gene>
<feature type="binding site" description="in other chain" evidence="7">
    <location>
        <begin position="122"/>
        <end position="130"/>
    </location>
    <ligand>
        <name>5-phospho-alpha-D-ribose 1-diphosphate</name>
        <dbReference type="ChEBI" id="CHEBI:58017"/>
        <note>ligand shared between dimeric partners</note>
    </ligand>
</feature>
<comment type="catalytic activity">
    <reaction evidence="7">
        <text>orotidine 5'-phosphate + diphosphate = orotate + 5-phospho-alpha-D-ribose 1-diphosphate</text>
        <dbReference type="Rhea" id="RHEA:10380"/>
        <dbReference type="ChEBI" id="CHEBI:30839"/>
        <dbReference type="ChEBI" id="CHEBI:33019"/>
        <dbReference type="ChEBI" id="CHEBI:57538"/>
        <dbReference type="ChEBI" id="CHEBI:58017"/>
        <dbReference type="EC" id="2.4.2.10"/>
    </reaction>
</comment>
<protein>
    <recommendedName>
        <fullName evidence="2 7">Orotate phosphoribosyltransferase</fullName>
        <shortName evidence="7">OPRT</shortName>
        <shortName evidence="7">OPRTase</shortName>
        <ecNumber evidence="2 7">2.4.2.10</ecNumber>
    </recommendedName>
</protein>
<dbReference type="GO" id="GO:0044205">
    <property type="term" value="P:'de novo' UMP biosynthetic process"/>
    <property type="evidence" value="ECO:0007669"/>
    <property type="project" value="UniProtKB-UniRule"/>
</dbReference>
<feature type="binding site" evidence="7">
    <location>
        <position position="96"/>
    </location>
    <ligand>
        <name>5-phospho-alpha-D-ribose 1-diphosphate</name>
        <dbReference type="ChEBI" id="CHEBI:58017"/>
        <note>ligand shared between dimeric partners</note>
    </ligand>
</feature>
<dbReference type="EMBL" id="DTHO01000003">
    <property type="protein sequence ID" value="HGG98893.1"/>
    <property type="molecule type" value="Genomic_DNA"/>
</dbReference>
<reference evidence="9" key="1">
    <citation type="journal article" date="2020" name="mSystems">
        <title>Genome- and Community-Level Interaction Insights into Carbon Utilization and Element Cycling Functions of Hydrothermarchaeota in Hydrothermal Sediment.</title>
        <authorList>
            <person name="Zhou Z."/>
            <person name="Liu Y."/>
            <person name="Xu W."/>
            <person name="Pan J."/>
            <person name="Luo Z.H."/>
            <person name="Li M."/>
        </authorList>
    </citation>
    <scope>NUCLEOTIDE SEQUENCE [LARGE SCALE GENOMIC DNA]</scope>
    <source>
        <strain evidence="9">SpSt-788</strain>
    </source>
</reference>
<comment type="similarity">
    <text evidence="7">Belongs to the purine/pyrimidine phosphoribosyltransferase family. PyrE subfamily.</text>
</comment>
<dbReference type="NCBIfam" id="TIGR00336">
    <property type="entry name" value="pyrE"/>
    <property type="match status" value="1"/>
</dbReference>
<dbReference type="GO" id="GO:0004588">
    <property type="term" value="F:orotate phosphoribosyltransferase activity"/>
    <property type="evidence" value="ECO:0007669"/>
    <property type="project" value="UniProtKB-UniRule"/>
</dbReference>
<evidence type="ECO:0000313" key="9">
    <source>
        <dbReference type="EMBL" id="HGG98893.1"/>
    </source>
</evidence>
<comment type="function">
    <text evidence="7">Catalyzes the transfer of a ribosyl phosphate group from 5-phosphoribose 1-diphosphate to orotate, leading to the formation of orotidine monophosphate (OMP).</text>
</comment>
<evidence type="ECO:0000256" key="2">
    <source>
        <dbReference type="ARBA" id="ARBA00011971"/>
    </source>
</evidence>
<comment type="caution">
    <text evidence="7">Lacks conserved residue(s) required for the propagation of feature annotation.</text>
</comment>
<keyword evidence="3 7" id="KW-0328">Glycosyltransferase</keyword>
<evidence type="ECO:0000256" key="1">
    <source>
        <dbReference type="ARBA" id="ARBA00004889"/>
    </source>
</evidence>
<dbReference type="InterPro" id="IPR000836">
    <property type="entry name" value="PRTase_dom"/>
</dbReference>
<evidence type="ECO:0000256" key="5">
    <source>
        <dbReference type="ARBA" id="ARBA00022842"/>
    </source>
</evidence>
<accession>A0A7C4AII3</accession>
<dbReference type="Pfam" id="PF00156">
    <property type="entry name" value="Pribosyltran"/>
    <property type="match status" value="1"/>
</dbReference>
<comment type="pathway">
    <text evidence="1 7">Pyrimidine metabolism; UMP biosynthesis via de novo pathway; UMP from orotate: step 1/2.</text>
</comment>
<organism evidence="9">
    <name type="scientific">Thermodesulfovibrio aggregans</name>
    <dbReference type="NCBI Taxonomy" id="86166"/>
    <lineage>
        <taxon>Bacteria</taxon>
        <taxon>Pseudomonadati</taxon>
        <taxon>Nitrospirota</taxon>
        <taxon>Thermodesulfovibrionia</taxon>
        <taxon>Thermodesulfovibrionales</taxon>
        <taxon>Thermodesulfovibrionaceae</taxon>
        <taxon>Thermodesulfovibrio</taxon>
    </lineage>
</organism>
<comment type="caution">
    <text evidence="9">The sequence shown here is derived from an EMBL/GenBank/DDBJ whole genome shotgun (WGS) entry which is preliminary data.</text>
</comment>
<comment type="cofactor">
    <cofactor evidence="7">
        <name>Mg(2+)</name>
        <dbReference type="ChEBI" id="CHEBI:18420"/>
    </cofactor>
</comment>
<dbReference type="HAMAP" id="MF_01208">
    <property type="entry name" value="PyrE"/>
    <property type="match status" value="1"/>
</dbReference>
<dbReference type="GO" id="GO:0019856">
    <property type="term" value="P:pyrimidine nucleobase biosynthetic process"/>
    <property type="evidence" value="ECO:0007669"/>
    <property type="project" value="TreeGrafter"/>
</dbReference>
<keyword evidence="6 7" id="KW-0665">Pyrimidine biosynthesis</keyword>
<dbReference type="InterPro" id="IPR023031">
    <property type="entry name" value="OPRT"/>
</dbReference>
<feature type="binding site" evidence="7">
    <location>
        <position position="100"/>
    </location>
    <ligand>
        <name>5-phospho-alpha-D-ribose 1-diphosphate</name>
        <dbReference type="ChEBI" id="CHEBI:58017"/>
        <note>ligand shared between dimeric partners</note>
    </ligand>
</feature>
<feature type="domain" description="Phosphoribosyltransferase" evidence="8">
    <location>
        <begin position="85"/>
        <end position="159"/>
    </location>
</feature>
<dbReference type="InterPro" id="IPR004467">
    <property type="entry name" value="Or_phspho_trans_dom"/>
</dbReference>
<evidence type="ECO:0000259" key="8">
    <source>
        <dbReference type="Pfam" id="PF00156"/>
    </source>
</evidence>
<dbReference type="UniPathway" id="UPA00070">
    <property type="reaction ID" value="UER00119"/>
</dbReference>
<name>A0A7C4AII3_9BACT</name>
<sequence length="195" mass="21813">MREKLVRLIYEKAFKYSEEPVFRLVSGGLSKYYFNCKTVTLSPEGMYLIGNIIFDMIVNLDIKGIGGLTLGADPISNAVAYTSYLKGKPIEAFVVRKKAKQHGTMQWIEGNIKEGDSVVVVDDVITTGSSTIQAITKLKEASIFVKKVIVLIDRQEGGRENILKFLSQCGFPQNLDAIILRDEVMKLHETLKSVY</sequence>
<dbReference type="CDD" id="cd06223">
    <property type="entry name" value="PRTases_typeI"/>
    <property type="match status" value="1"/>
</dbReference>
<dbReference type="EC" id="2.4.2.10" evidence="2 7"/>
<evidence type="ECO:0000256" key="3">
    <source>
        <dbReference type="ARBA" id="ARBA00022676"/>
    </source>
</evidence>
<dbReference type="InterPro" id="IPR029057">
    <property type="entry name" value="PRTase-like"/>
</dbReference>
<dbReference type="GO" id="GO:0000287">
    <property type="term" value="F:magnesium ion binding"/>
    <property type="evidence" value="ECO:0007669"/>
    <property type="project" value="UniProtKB-UniRule"/>
</dbReference>
<evidence type="ECO:0000256" key="6">
    <source>
        <dbReference type="ARBA" id="ARBA00022975"/>
    </source>
</evidence>
<dbReference type="FunFam" id="3.40.50.2020:FF:000029">
    <property type="entry name" value="Orotate phosphoribosyltransferase"/>
    <property type="match status" value="1"/>
</dbReference>
<feature type="binding site" description="in other chain" evidence="7">
    <location>
        <position position="97"/>
    </location>
    <ligand>
        <name>5-phospho-alpha-D-ribose 1-diphosphate</name>
        <dbReference type="ChEBI" id="CHEBI:58017"/>
        <note>ligand shared between dimeric partners</note>
    </ligand>
</feature>
<dbReference type="AlphaFoldDB" id="A0A7C4AII3"/>
<keyword evidence="4 7" id="KW-0808">Transferase</keyword>
<dbReference type="SUPFAM" id="SSF53271">
    <property type="entry name" value="PRTase-like"/>
    <property type="match status" value="1"/>
</dbReference>
<proteinExistence type="inferred from homology"/>
<feature type="binding site" evidence="7">
    <location>
        <position position="126"/>
    </location>
    <ligand>
        <name>orotate</name>
        <dbReference type="ChEBI" id="CHEBI:30839"/>
    </ligand>
</feature>
<dbReference type="PANTHER" id="PTHR19278:SF9">
    <property type="entry name" value="URIDINE 5'-MONOPHOSPHATE SYNTHASE"/>
    <property type="match status" value="1"/>
</dbReference>
<dbReference type="Gene3D" id="3.40.50.2020">
    <property type="match status" value="1"/>
</dbReference>
<feature type="binding site" evidence="7">
    <location>
        <position position="102"/>
    </location>
    <ligand>
        <name>5-phospho-alpha-D-ribose 1-diphosphate</name>
        <dbReference type="ChEBI" id="CHEBI:58017"/>
        <note>ligand shared between dimeric partners</note>
    </ligand>
</feature>
<feature type="binding site" evidence="7">
    <location>
        <position position="154"/>
    </location>
    <ligand>
        <name>orotate</name>
        <dbReference type="ChEBI" id="CHEBI:30839"/>
    </ligand>
</feature>